<organism evidence="2 3">
    <name type="scientific">Bugula neritina</name>
    <name type="common">Brown bryozoan</name>
    <name type="synonym">Sertularia neritina</name>
    <dbReference type="NCBI Taxonomy" id="10212"/>
    <lineage>
        <taxon>Eukaryota</taxon>
        <taxon>Metazoa</taxon>
        <taxon>Spiralia</taxon>
        <taxon>Lophotrochozoa</taxon>
        <taxon>Bryozoa</taxon>
        <taxon>Gymnolaemata</taxon>
        <taxon>Cheilostomatida</taxon>
        <taxon>Flustrina</taxon>
        <taxon>Buguloidea</taxon>
        <taxon>Bugulidae</taxon>
        <taxon>Bugula</taxon>
    </lineage>
</organism>
<keyword evidence="1" id="KW-1133">Transmembrane helix</keyword>
<protein>
    <recommendedName>
        <fullName evidence="4">SLC18B1</fullName>
    </recommendedName>
</protein>
<dbReference type="AlphaFoldDB" id="A0A7J7JWB2"/>
<accession>A0A7J7JWB2</accession>
<keyword evidence="3" id="KW-1185">Reference proteome</keyword>
<dbReference type="InterPro" id="IPR036259">
    <property type="entry name" value="MFS_trans_sf"/>
</dbReference>
<proteinExistence type="predicted"/>
<evidence type="ECO:0008006" key="4">
    <source>
        <dbReference type="Google" id="ProtNLM"/>
    </source>
</evidence>
<gene>
    <name evidence="2" type="ORF">EB796_011009</name>
</gene>
<dbReference type="EMBL" id="VXIV02001680">
    <property type="protein sequence ID" value="KAF6030710.1"/>
    <property type="molecule type" value="Genomic_DNA"/>
</dbReference>
<dbReference type="Gene3D" id="1.20.1250.20">
    <property type="entry name" value="MFS general substrate transporter like domains"/>
    <property type="match status" value="1"/>
</dbReference>
<dbReference type="SUPFAM" id="SSF103473">
    <property type="entry name" value="MFS general substrate transporter"/>
    <property type="match status" value="1"/>
</dbReference>
<evidence type="ECO:0000313" key="3">
    <source>
        <dbReference type="Proteomes" id="UP000593567"/>
    </source>
</evidence>
<evidence type="ECO:0000256" key="1">
    <source>
        <dbReference type="SAM" id="Phobius"/>
    </source>
</evidence>
<dbReference type="Proteomes" id="UP000593567">
    <property type="component" value="Unassembled WGS sequence"/>
</dbReference>
<comment type="caution">
    <text evidence="2">The sequence shown here is derived from an EMBL/GenBank/DDBJ whole genome shotgun (WGS) entry which is preliminary data.</text>
</comment>
<evidence type="ECO:0000313" key="2">
    <source>
        <dbReference type="EMBL" id="KAF6030710.1"/>
    </source>
</evidence>
<reference evidence="2" key="1">
    <citation type="submission" date="2020-06" db="EMBL/GenBank/DDBJ databases">
        <title>Draft genome of Bugula neritina, a colonial animal packing powerful symbionts and potential medicines.</title>
        <authorList>
            <person name="Rayko M."/>
        </authorList>
    </citation>
    <scope>NUCLEOTIDE SEQUENCE [LARGE SCALE GENOMIC DNA]</scope>
    <source>
        <strain evidence="2">Kwan_BN1</strain>
    </source>
</reference>
<sequence length="68" mass="7204">MLKGYGETVIGLGVTCGPAIGGGLFKLGGFMTVFGGVGALIVMSTVLTWFLLPRDSKYILQYAIFTRV</sequence>
<feature type="transmembrane region" description="Helical" evidence="1">
    <location>
        <begin position="30"/>
        <end position="52"/>
    </location>
</feature>
<keyword evidence="1" id="KW-0472">Membrane</keyword>
<keyword evidence="1" id="KW-0812">Transmembrane</keyword>
<name>A0A7J7JWB2_BUGNE</name>